<dbReference type="InterPro" id="IPR001920">
    <property type="entry name" value="Asp/Glu_race"/>
</dbReference>
<organism evidence="2 3">
    <name type="scientific">Streptomyces mirabilis</name>
    <dbReference type="NCBI Taxonomy" id="68239"/>
    <lineage>
        <taxon>Bacteria</taxon>
        <taxon>Bacillati</taxon>
        <taxon>Actinomycetota</taxon>
        <taxon>Actinomycetes</taxon>
        <taxon>Kitasatosporales</taxon>
        <taxon>Streptomycetaceae</taxon>
        <taxon>Streptomyces</taxon>
    </lineage>
</organism>
<reference evidence="2 3" key="1">
    <citation type="submission" date="2023-02" db="EMBL/GenBank/DDBJ databases">
        <authorList>
            <person name="Maleckis M."/>
        </authorList>
    </citation>
    <scope>NUCLEOTIDE SEQUENCE [LARGE SCALE GENOMIC DNA]</scope>
    <source>
        <strain evidence="2 3">P8-A2</strain>
    </source>
</reference>
<accession>A0ABU3UEZ1</accession>
<dbReference type="PANTHER" id="PTHR21198:SF2">
    <property type="entry name" value="GLUTAMATE RACEMASE"/>
    <property type="match status" value="1"/>
</dbReference>
<proteinExistence type="predicted"/>
<dbReference type="InterPro" id="IPR033134">
    <property type="entry name" value="Asp/Glu_racemase_AS_2"/>
</dbReference>
<comment type="caution">
    <text evidence="2">The sequence shown here is derived from an EMBL/GenBank/DDBJ whole genome shotgun (WGS) entry which is preliminary data.</text>
</comment>
<dbReference type="Pfam" id="PF01177">
    <property type="entry name" value="Asp_Glu_race"/>
    <property type="match status" value="1"/>
</dbReference>
<sequence>MTVALIDSGLGLVPTTGWLRHLAPRLDLLLLMDPDGAPWGSRTASYVTDRLLAAARTAVARGARALVVPCNTATVTAIDLLRREFEPDLPVVGTVPAVKPAAAAGRSVAVWATVRTTASAYQERLIADFANGTPVARVACPGLAEAIDHGDKDAATAAIAAAVERTPADCDSVVLGCTHYPLVAPQILERLPAGVTLYDSAEAVARQTLRRLNGAVGAEPAEGAGQAVGAVDVQLSGRPGVLPAAALAYPVGRALASGTWVPRAALMSAATRLPVTAQAN</sequence>
<dbReference type="InterPro" id="IPR018187">
    <property type="entry name" value="Asp/Glu_racemase_AS_1"/>
</dbReference>
<keyword evidence="1" id="KW-0413">Isomerase</keyword>
<dbReference type="RefSeq" id="WP_143610087.1">
    <property type="nucleotide sequence ID" value="NZ_CP107955.1"/>
</dbReference>
<dbReference type="PROSITE" id="PS00923">
    <property type="entry name" value="ASP_GLU_RACEMASE_1"/>
    <property type="match status" value="1"/>
</dbReference>
<evidence type="ECO:0000313" key="3">
    <source>
        <dbReference type="Proteomes" id="UP001257627"/>
    </source>
</evidence>
<dbReference type="PANTHER" id="PTHR21198">
    <property type="entry name" value="GLUTAMATE RACEMASE"/>
    <property type="match status" value="1"/>
</dbReference>
<dbReference type="EMBL" id="JARAKF010000001">
    <property type="protein sequence ID" value="MDU8992472.1"/>
    <property type="molecule type" value="Genomic_DNA"/>
</dbReference>
<name>A0ABU3UEZ1_9ACTN</name>
<gene>
    <name evidence="2" type="ORF">PU648_08890</name>
</gene>
<evidence type="ECO:0000256" key="1">
    <source>
        <dbReference type="ARBA" id="ARBA00023235"/>
    </source>
</evidence>
<dbReference type="PROSITE" id="PS00924">
    <property type="entry name" value="ASP_GLU_RACEMASE_2"/>
    <property type="match status" value="1"/>
</dbReference>
<keyword evidence="3" id="KW-1185">Reference proteome</keyword>
<dbReference type="Proteomes" id="UP001257627">
    <property type="component" value="Unassembled WGS sequence"/>
</dbReference>
<dbReference type="SUPFAM" id="SSF53681">
    <property type="entry name" value="Aspartate/glutamate racemase"/>
    <property type="match status" value="2"/>
</dbReference>
<dbReference type="Gene3D" id="3.40.50.1860">
    <property type="match status" value="2"/>
</dbReference>
<protein>
    <submittedName>
        <fullName evidence="2">Aspartate/glutamate racemase family protein</fullName>
    </submittedName>
</protein>
<dbReference type="InterPro" id="IPR015942">
    <property type="entry name" value="Asp/Glu/hydantoin_racemase"/>
</dbReference>
<evidence type="ECO:0000313" key="2">
    <source>
        <dbReference type="EMBL" id="MDU8992472.1"/>
    </source>
</evidence>